<dbReference type="SMART" id="SM00834">
    <property type="entry name" value="CxxC_CXXC_SSSS"/>
    <property type="match status" value="1"/>
</dbReference>
<dbReference type="InterPro" id="IPR013429">
    <property type="entry name" value="Regulatory_FmdB_Zinc_ribbon"/>
</dbReference>
<evidence type="ECO:0000313" key="3">
    <source>
        <dbReference type="Proteomes" id="UP000199064"/>
    </source>
</evidence>
<keyword evidence="3" id="KW-1185">Reference proteome</keyword>
<proteinExistence type="predicted"/>
<evidence type="ECO:0000259" key="1">
    <source>
        <dbReference type="SMART" id="SM00834"/>
    </source>
</evidence>
<accession>A0A1H4LNZ6</accession>
<dbReference type="EMBL" id="FNSL01000001">
    <property type="protein sequence ID" value="SEB72403.1"/>
    <property type="molecule type" value="Genomic_DNA"/>
</dbReference>
<organism evidence="2 3">
    <name type="scientific">Nitratireductor aquibiodomus</name>
    <dbReference type="NCBI Taxonomy" id="204799"/>
    <lineage>
        <taxon>Bacteria</taxon>
        <taxon>Pseudomonadati</taxon>
        <taxon>Pseudomonadota</taxon>
        <taxon>Alphaproteobacteria</taxon>
        <taxon>Hyphomicrobiales</taxon>
        <taxon>Phyllobacteriaceae</taxon>
        <taxon>Nitratireductor</taxon>
    </lineage>
</organism>
<gene>
    <name evidence="2" type="ORF">SAMN05216452_2925</name>
</gene>
<feature type="domain" description="Putative regulatory protein FmdB zinc ribbon" evidence="1">
    <location>
        <begin position="1"/>
        <end position="41"/>
    </location>
</feature>
<evidence type="ECO:0000313" key="2">
    <source>
        <dbReference type="EMBL" id="SEB72403.1"/>
    </source>
</evidence>
<name>A0A1H4LNZ6_9HYPH</name>
<sequence>MPLYNYVCEDCGPFDEWTSMADAGNACACPSCQTPSSRDVAAPSLSLMNGTLRRALARSEKSGSEPRVVKKEHLAGCGCSLCNIGKKGPPSPRKKWMIGHC</sequence>
<reference evidence="3" key="1">
    <citation type="submission" date="2016-10" db="EMBL/GenBank/DDBJ databases">
        <authorList>
            <person name="Varghese N."/>
            <person name="Submissions S."/>
        </authorList>
    </citation>
    <scope>NUCLEOTIDE SEQUENCE [LARGE SCALE GENOMIC DNA]</scope>
    <source>
        <strain evidence="3">ES.061</strain>
    </source>
</reference>
<dbReference type="Pfam" id="PF09723">
    <property type="entry name" value="Zn_ribbon_8"/>
    <property type="match status" value="1"/>
</dbReference>
<dbReference type="Proteomes" id="UP000199064">
    <property type="component" value="Unassembled WGS sequence"/>
</dbReference>
<dbReference type="RefSeq" id="WP_007007627.1">
    <property type="nucleotide sequence ID" value="NZ_FNSL01000001.1"/>
</dbReference>
<protein>
    <submittedName>
        <fullName evidence="2">Putative regulatory protein, FmdB family</fullName>
    </submittedName>
</protein>
<dbReference type="NCBIfam" id="TIGR02605">
    <property type="entry name" value="CxxC_CxxC_SSSS"/>
    <property type="match status" value="1"/>
</dbReference>
<dbReference type="AlphaFoldDB" id="A0A1H4LNZ6"/>